<sequence length="75" mass="8672">MFITFILLEFICSKVMNSEVIMSGGCFFSLSYNSVSSFIYLEKTVMKRIFDFLLFALYDYQVVLSSSHSVENIVK</sequence>
<evidence type="ECO:0000313" key="2">
    <source>
        <dbReference type="Proteomes" id="UP000002527"/>
    </source>
</evidence>
<dbReference type="HOGENOM" id="CLU_2931363_0_0_9"/>
<accession>Q731N6</accession>
<dbReference type="Proteomes" id="UP000002527">
    <property type="component" value="Chromosome"/>
</dbReference>
<proteinExistence type="predicted"/>
<dbReference type="AlphaFoldDB" id="Q731N6"/>
<dbReference type="EMBL" id="AE017194">
    <property type="protein sequence ID" value="AAS43031.1"/>
    <property type="molecule type" value="Genomic_DNA"/>
</dbReference>
<evidence type="ECO:0000313" key="1">
    <source>
        <dbReference type="EMBL" id="AAS43031.1"/>
    </source>
</evidence>
<reference evidence="1 2" key="1">
    <citation type="journal article" date="2004" name="Nucleic Acids Res.">
        <title>The genome sequence of Bacillus cereus ATCC 10987 reveals metabolic adaptations and a large plasmid related to Bacillus anthracis pXO1.</title>
        <authorList>
            <person name="Rasko D.A."/>
            <person name="Ravel J."/>
            <person name="Okstad O.A."/>
            <person name="Helgason E."/>
            <person name="Cer R.Z."/>
            <person name="Jiang L."/>
            <person name="Shores K.A."/>
            <person name="Fouts D.E."/>
            <person name="Tourasse N.J."/>
            <person name="Angiuoli S.V."/>
            <person name="Kolonay J."/>
            <person name="Nelson W.C."/>
            <person name="Kolsto A.-B."/>
            <person name="Fraser C.M."/>
            <person name="Read T.D."/>
        </authorList>
    </citation>
    <scope>NUCLEOTIDE SEQUENCE [LARGE SCALE GENOMIC DNA]</scope>
    <source>
        <strain evidence="2">ATCC 10987 / NRS 248</strain>
    </source>
</reference>
<gene>
    <name evidence="1" type="ordered locus">BCE_4129</name>
</gene>
<protein>
    <submittedName>
        <fullName evidence="1">Uncharacterized protein</fullName>
    </submittedName>
</protein>
<organism evidence="1 2">
    <name type="scientific">Bacillus cereus (strain ATCC 10987 / NRS 248)</name>
    <dbReference type="NCBI Taxonomy" id="222523"/>
    <lineage>
        <taxon>Bacteria</taxon>
        <taxon>Bacillati</taxon>
        <taxon>Bacillota</taxon>
        <taxon>Bacilli</taxon>
        <taxon>Bacillales</taxon>
        <taxon>Bacillaceae</taxon>
        <taxon>Bacillus</taxon>
        <taxon>Bacillus cereus group</taxon>
    </lineage>
</organism>
<dbReference type="KEGG" id="bca:BCE_4129"/>
<name>Q731N6_BACC1</name>